<dbReference type="Gene3D" id="1.10.1660.10">
    <property type="match status" value="1"/>
</dbReference>
<dbReference type="Pfam" id="PF13411">
    <property type="entry name" value="MerR_1"/>
    <property type="match status" value="1"/>
</dbReference>
<dbReference type="InterPro" id="IPR009061">
    <property type="entry name" value="DNA-bd_dom_put_sf"/>
</dbReference>
<dbReference type="PROSITE" id="PS50937">
    <property type="entry name" value="HTH_MERR_2"/>
    <property type="match status" value="1"/>
</dbReference>
<dbReference type="SMART" id="SM00422">
    <property type="entry name" value="HTH_MERR"/>
    <property type="match status" value="1"/>
</dbReference>
<keyword evidence="4" id="KW-1185">Reference proteome</keyword>
<name>A0A2C9D8Q0_9HYPH</name>
<reference evidence="4" key="1">
    <citation type="submission" date="2017-09" db="EMBL/GenBank/DDBJ databases">
        <title>Genome sequence of Nannocystis excedens DSM 71.</title>
        <authorList>
            <person name="Blom J."/>
        </authorList>
    </citation>
    <scope>NUCLEOTIDE SEQUENCE [LARGE SCALE GENOMIC DNA]</scope>
    <source>
        <strain evidence="4">type strain: E19</strain>
    </source>
</reference>
<dbReference type="OrthoDB" id="9802944at2"/>
<dbReference type="PROSITE" id="PS00552">
    <property type="entry name" value="HTH_MERR_1"/>
    <property type="match status" value="1"/>
</dbReference>
<dbReference type="GO" id="GO:0003700">
    <property type="term" value="F:DNA-binding transcription factor activity"/>
    <property type="evidence" value="ECO:0007669"/>
    <property type="project" value="InterPro"/>
</dbReference>
<dbReference type="PRINTS" id="PR00040">
    <property type="entry name" value="HTHMERR"/>
</dbReference>
<evidence type="ECO:0000313" key="4">
    <source>
        <dbReference type="Proteomes" id="UP000223606"/>
    </source>
</evidence>
<evidence type="ECO:0000313" key="3">
    <source>
        <dbReference type="EMBL" id="SON56550.1"/>
    </source>
</evidence>
<evidence type="ECO:0000259" key="2">
    <source>
        <dbReference type="PROSITE" id="PS50937"/>
    </source>
</evidence>
<dbReference type="InterPro" id="IPR000551">
    <property type="entry name" value="MerR-type_HTH_dom"/>
</dbReference>
<dbReference type="KEGG" id="hdi:HDIA_3009"/>
<sequence length="137" mass="15492">MFSIGDLAKRTGVKVPTIRYYEQMGLVAKPERTDGNQRRYSRNDLERLAFIRHARDLGLPIEAIRDLLRLAAHPEEPCEDADRIITDHLAGVREKIARLQRLEAELARMAGGCHADHVGECYVIASLADHGLCEHEH</sequence>
<dbReference type="InterPro" id="IPR047057">
    <property type="entry name" value="MerR_fam"/>
</dbReference>
<protein>
    <submittedName>
        <fullName evidence="3">Zn(II)-responsive regulator of zntA</fullName>
    </submittedName>
</protein>
<dbReference type="PANTHER" id="PTHR30204:SF92">
    <property type="entry name" value="HTH-TYPE TRANSCRIPTIONAL REGULATOR ZNTR"/>
    <property type="match status" value="1"/>
</dbReference>
<dbReference type="GO" id="GO:0003677">
    <property type="term" value="F:DNA binding"/>
    <property type="evidence" value="ECO:0007669"/>
    <property type="project" value="UniProtKB-KW"/>
</dbReference>
<accession>A0A2C9D8Q0</accession>
<evidence type="ECO:0000256" key="1">
    <source>
        <dbReference type="ARBA" id="ARBA00023125"/>
    </source>
</evidence>
<feature type="domain" description="HTH merR-type" evidence="2">
    <location>
        <begin position="1"/>
        <end position="70"/>
    </location>
</feature>
<gene>
    <name evidence="3" type="primary">zntR</name>
    <name evidence="3" type="ORF">HDIA_3009</name>
</gene>
<proteinExistence type="predicted"/>
<dbReference type="AlphaFoldDB" id="A0A2C9D8Q0"/>
<dbReference type="PANTHER" id="PTHR30204">
    <property type="entry name" value="REDOX-CYCLING DRUG-SENSING TRANSCRIPTIONAL ACTIVATOR SOXR"/>
    <property type="match status" value="1"/>
</dbReference>
<dbReference type="EMBL" id="LT960614">
    <property type="protein sequence ID" value="SON56550.1"/>
    <property type="molecule type" value="Genomic_DNA"/>
</dbReference>
<dbReference type="SUPFAM" id="SSF46955">
    <property type="entry name" value="Putative DNA-binding domain"/>
    <property type="match status" value="1"/>
</dbReference>
<dbReference type="RefSeq" id="WP_099556916.1">
    <property type="nucleotide sequence ID" value="NZ_LT960614.1"/>
</dbReference>
<organism evidence="3 4">
    <name type="scientific">Hartmannibacter diazotrophicus</name>
    <dbReference type="NCBI Taxonomy" id="1482074"/>
    <lineage>
        <taxon>Bacteria</taxon>
        <taxon>Pseudomonadati</taxon>
        <taxon>Pseudomonadota</taxon>
        <taxon>Alphaproteobacteria</taxon>
        <taxon>Hyphomicrobiales</taxon>
        <taxon>Pleomorphomonadaceae</taxon>
        <taxon>Hartmannibacter</taxon>
    </lineage>
</organism>
<dbReference type="Proteomes" id="UP000223606">
    <property type="component" value="Chromosome 1"/>
</dbReference>
<dbReference type="CDD" id="cd04785">
    <property type="entry name" value="HTH_CadR-PbrR-like"/>
    <property type="match status" value="1"/>
</dbReference>
<keyword evidence="1" id="KW-0238">DNA-binding</keyword>